<evidence type="ECO:0000313" key="3">
    <source>
        <dbReference type="EMBL" id="CAL4109375.1"/>
    </source>
</evidence>
<dbReference type="InterPro" id="IPR053202">
    <property type="entry name" value="EGF_Rcpt_Signaling_Reg"/>
</dbReference>
<dbReference type="GO" id="GO:0005794">
    <property type="term" value="C:Golgi apparatus"/>
    <property type="evidence" value="ECO:0007669"/>
    <property type="project" value="TreeGrafter"/>
</dbReference>
<evidence type="ECO:0000313" key="4">
    <source>
        <dbReference type="Proteomes" id="UP001497623"/>
    </source>
</evidence>
<reference evidence="3 4" key="1">
    <citation type="submission" date="2024-05" db="EMBL/GenBank/DDBJ databases">
        <authorList>
            <person name="Wallberg A."/>
        </authorList>
    </citation>
    <scope>NUCLEOTIDE SEQUENCE [LARGE SCALE GENOMIC DNA]</scope>
</reference>
<feature type="signal peptide" evidence="1">
    <location>
        <begin position="1"/>
        <end position="26"/>
    </location>
</feature>
<keyword evidence="4" id="KW-1185">Reference proteome</keyword>
<sequence length="360" mass="40610">MAMVAASLTVAWVCLLTVMWQQKDLAADSRYTEILARIKGPLAYDDPVLLELITSEYLLHPPPDGAVVTLTRDKHTAGASIYDSYRRMDYSYEDLQKIIRNIFKNVNNGFFVEAGAVDGEFLSNTLDLEIHQNWTGLLVEADGDMFRHLTKRGRHTWSCHCCLSTVNHPHREVLIKYSSNKEGDQNKAMYARAHGSLASAQEYTPLKIIGIYDDMSKVVPLYESVQCLPLASLLLALGRTHVDFISLDVEGVEPLILSSFPWGDITVDVWVVEHLPQQGESAQPFINIFTSRGYVHAHLANTSNYLNPNYFFIRKAAEKYQSFLKETVILEPSQDMVYSIGGRPPDRGFDMGYGQNLKIK</sequence>
<protein>
    <recommendedName>
        <fullName evidence="2">Methyltransferase FkbM domain-containing protein</fullName>
    </recommendedName>
</protein>
<dbReference type="Gene3D" id="3.40.50.150">
    <property type="entry name" value="Vaccinia Virus protein VP39"/>
    <property type="match status" value="1"/>
</dbReference>
<gene>
    <name evidence="3" type="ORF">MNOR_LOCUS19096</name>
</gene>
<comment type="caution">
    <text evidence="3">The sequence shown here is derived from an EMBL/GenBank/DDBJ whole genome shotgun (WGS) entry which is preliminary data.</text>
</comment>
<accession>A0AAV2R2C0</accession>
<feature type="chain" id="PRO_5043427440" description="Methyltransferase FkbM domain-containing protein" evidence="1">
    <location>
        <begin position="27"/>
        <end position="360"/>
    </location>
</feature>
<dbReference type="PANTHER" id="PTHR34009">
    <property type="entry name" value="PROTEIN STAR"/>
    <property type="match status" value="1"/>
</dbReference>
<dbReference type="InterPro" id="IPR006342">
    <property type="entry name" value="FkbM_mtfrase"/>
</dbReference>
<organism evidence="3 4">
    <name type="scientific">Meganyctiphanes norvegica</name>
    <name type="common">Northern krill</name>
    <name type="synonym">Thysanopoda norvegica</name>
    <dbReference type="NCBI Taxonomy" id="48144"/>
    <lineage>
        <taxon>Eukaryota</taxon>
        <taxon>Metazoa</taxon>
        <taxon>Ecdysozoa</taxon>
        <taxon>Arthropoda</taxon>
        <taxon>Crustacea</taxon>
        <taxon>Multicrustacea</taxon>
        <taxon>Malacostraca</taxon>
        <taxon>Eumalacostraca</taxon>
        <taxon>Eucarida</taxon>
        <taxon>Euphausiacea</taxon>
        <taxon>Euphausiidae</taxon>
        <taxon>Meganyctiphanes</taxon>
    </lineage>
</organism>
<feature type="domain" description="Methyltransferase FkbM" evidence="2">
    <location>
        <begin position="114"/>
        <end position="294"/>
    </location>
</feature>
<evidence type="ECO:0000259" key="2">
    <source>
        <dbReference type="Pfam" id="PF05050"/>
    </source>
</evidence>
<evidence type="ECO:0000256" key="1">
    <source>
        <dbReference type="SAM" id="SignalP"/>
    </source>
</evidence>
<dbReference type="InterPro" id="IPR029063">
    <property type="entry name" value="SAM-dependent_MTases_sf"/>
</dbReference>
<proteinExistence type="predicted"/>
<dbReference type="PANTHER" id="PTHR34009:SF2">
    <property type="entry name" value="PROTEIN STAR"/>
    <property type="match status" value="1"/>
</dbReference>
<dbReference type="AlphaFoldDB" id="A0AAV2R2C0"/>
<dbReference type="GO" id="GO:0016197">
    <property type="term" value="P:endosomal transport"/>
    <property type="evidence" value="ECO:0007669"/>
    <property type="project" value="TreeGrafter"/>
</dbReference>
<dbReference type="GO" id="GO:0005789">
    <property type="term" value="C:endoplasmic reticulum membrane"/>
    <property type="evidence" value="ECO:0007669"/>
    <property type="project" value="TreeGrafter"/>
</dbReference>
<keyword evidence="1" id="KW-0732">Signal</keyword>
<dbReference type="GO" id="GO:0031902">
    <property type="term" value="C:late endosome membrane"/>
    <property type="evidence" value="ECO:0007669"/>
    <property type="project" value="TreeGrafter"/>
</dbReference>
<name>A0AAV2R2C0_MEGNR</name>
<dbReference type="Proteomes" id="UP001497623">
    <property type="component" value="Unassembled WGS sequence"/>
</dbReference>
<dbReference type="GO" id="GO:0006888">
    <property type="term" value="P:endoplasmic reticulum to Golgi vesicle-mediated transport"/>
    <property type="evidence" value="ECO:0007669"/>
    <property type="project" value="TreeGrafter"/>
</dbReference>
<dbReference type="EMBL" id="CAXKWB010013991">
    <property type="protein sequence ID" value="CAL4109375.1"/>
    <property type="molecule type" value="Genomic_DNA"/>
</dbReference>
<dbReference type="Pfam" id="PF05050">
    <property type="entry name" value="Methyltransf_21"/>
    <property type="match status" value="1"/>
</dbReference>
<dbReference type="GO" id="GO:0005886">
    <property type="term" value="C:plasma membrane"/>
    <property type="evidence" value="ECO:0007669"/>
    <property type="project" value="TreeGrafter"/>
</dbReference>